<name>A0ABR1DU14_NECAM</name>
<protein>
    <submittedName>
        <fullName evidence="2">Uncharacterized protein</fullName>
    </submittedName>
</protein>
<evidence type="ECO:0000313" key="3">
    <source>
        <dbReference type="Proteomes" id="UP001303046"/>
    </source>
</evidence>
<keyword evidence="3" id="KW-1185">Reference proteome</keyword>
<proteinExistence type="predicted"/>
<sequence length="68" mass="7739">MYSSSSNSSLRVGGRNMKHCEEDSERRRVRRIDVDEATGDGHDEERGGERRTDRREFLSGGGGERPEQ</sequence>
<accession>A0ABR1DU14</accession>
<evidence type="ECO:0000313" key="2">
    <source>
        <dbReference type="EMBL" id="KAK6753914.1"/>
    </source>
</evidence>
<comment type="caution">
    <text evidence="2">The sequence shown here is derived from an EMBL/GenBank/DDBJ whole genome shotgun (WGS) entry which is preliminary data.</text>
</comment>
<gene>
    <name evidence="2" type="primary">Necator_chrV.g17894</name>
    <name evidence="2" type="ORF">RB195_013104</name>
</gene>
<evidence type="ECO:0000256" key="1">
    <source>
        <dbReference type="SAM" id="MobiDB-lite"/>
    </source>
</evidence>
<dbReference type="Proteomes" id="UP001303046">
    <property type="component" value="Unassembled WGS sequence"/>
</dbReference>
<feature type="compositionally biased region" description="Basic and acidic residues" evidence="1">
    <location>
        <begin position="18"/>
        <end position="57"/>
    </location>
</feature>
<dbReference type="EMBL" id="JAVFWL010000005">
    <property type="protein sequence ID" value="KAK6753914.1"/>
    <property type="molecule type" value="Genomic_DNA"/>
</dbReference>
<reference evidence="2 3" key="1">
    <citation type="submission" date="2023-08" db="EMBL/GenBank/DDBJ databases">
        <title>A Necator americanus chromosomal reference genome.</title>
        <authorList>
            <person name="Ilik V."/>
            <person name="Petrzelkova K.J."/>
            <person name="Pardy F."/>
            <person name="Fuh T."/>
            <person name="Niatou-Singa F.S."/>
            <person name="Gouil Q."/>
            <person name="Baker L."/>
            <person name="Ritchie M.E."/>
            <person name="Jex A.R."/>
            <person name="Gazzola D."/>
            <person name="Li H."/>
            <person name="Toshio Fujiwara R."/>
            <person name="Zhan B."/>
            <person name="Aroian R.V."/>
            <person name="Pafco B."/>
            <person name="Schwarz E.M."/>
        </authorList>
    </citation>
    <scope>NUCLEOTIDE SEQUENCE [LARGE SCALE GENOMIC DNA]</scope>
    <source>
        <strain evidence="2 3">Aroian</strain>
        <tissue evidence="2">Whole animal</tissue>
    </source>
</reference>
<feature type="region of interest" description="Disordered" evidence="1">
    <location>
        <begin position="1"/>
        <end position="68"/>
    </location>
</feature>
<organism evidence="2 3">
    <name type="scientific">Necator americanus</name>
    <name type="common">Human hookworm</name>
    <dbReference type="NCBI Taxonomy" id="51031"/>
    <lineage>
        <taxon>Eukaryota</taxon>
        <taxon>Metazoa</taxon>
        <taxon>Ecdysozoa</taxon>
        <taxon>Nematoda</taxon>
        <taxon>Chromadorea</taxon>
        <taxon>Rhabditida</taxon>
        <taxon>Rhabditina</taxon>
        <taxon>Rhabditomorpha</taxon>
        <taxon>Strongyloidea</taxon>
        <taxon>Ancylostomatidae</taxon>
        <taxon>Bunostominae</taxon>
        <taxon>Necator</taxon>
    </lineage>
</organism>
<feature type="compositionally biased region" description="Gly residues" evidence="1">
    <location>
        <begin position="59"/>
        <end position="68"/>
    </location>
</feature>